<accession>A0A147EW26</accession>
<dbReference type="Proteomes" id="UP000075025">
    <property type="component" value="Unassembled WGS sequence"/>
</dbReference>
<name>A0A147EW26_MICTE</name>
<organism evidence="1 2">
    <name type="scientific">Microbacterium testaceum</name>
    <name type="common">Aureobacterium testaceum</name>
    <name type="synonym">Brevibacterium testaceum</name>
    <dbReference type="NCBI Taxonomy" id="2033"/>
    <lineage>
        <taxon>Bacteria</taxon>
        <taxon>Bacillati</taxon>
        <taxon>Actinomycetota</taxon>
        <taxon>Actinomycetes</taxon>
        <taxon>Micrococcales</taxon>
        <taxon>Microbacteriaceae</taxon>
        <taxon>Microbacterium</taxon>
    </lineage>
</organism>
<dbReference type="EMBL" id="LDRT01000072">
    <property type="protein sequence ID" value="KTR93805.1"/>
    <property type="molecule type" value="Genomic_DNA"/>
</dbReference>
<proteinExistence type="predicted"/>
<evidence type="ECO:0000313" key="1">
    <source>
        <dbReference type="EMBL" id="KTR93805.1"/>
    </source>
</evidence>
<comment type="caution">
    <text evidence="1">The sequence shown here is derived from an EMBL/GenBank/DDBJ whole genome shotgun (WGS) entry which is preliminary data.</text>
</comment>
<reference evidence="1 2" key="1">
    <citation type="journal article" date="2016" name="Front. Microbiol.">
        <title>Genomic Resource of Rice Seed Associated Bacteria.</title>
        <authorList>
            <person name="Midha S."/>
            <person name="Bansal K."/>
            <person name="Sharma S."/>
            <person name="Kumar N."/>
            <person name="Patil P.P."/>
            <person name="Chaudhry V."/>
            <person name="Patil P.B."/>
        </authorList>
    </citation>
    <scope>NUCLEOTIDE SEQUENCE [LARGE SCALE GENOMIC DNA]</scope>
    <source>
        <strain evidence="1 2">NS220</strain>
    </source>
</reference>
<dbReference type="AlphaFoldDB" id="A0A147EW26"/>
<sequence>MTSDPEVVNLSIELGFFGDGTLVLRYPSDYESEVSSLLDAAGLDHEPVLAHTDGLGVLVEAIKALGPGSGAAGLGVFLSSLYKAIVHRNDGKRVVLDGQEIVGFSDKKIDKILRDHMKRLEERDAKETDSSDS</sequence>
<protein>
    <submittedName>
        <fullName evidence="1">Uncharacterized protein</fullName>
    </submittedName>
</protein>
<dbReference type="PATRIC" id="fig|2033.6.peg.3484"/>
<evidence type="ECO:0000313" key="2">
    <source>
        <dbReference type="Proteomes" id="UP000075025"/>
    </source>
</evidence>
<dbReference type="RefSeq" id="WP_058624132.1">
    <property type="nucleotide sequence ID" value="NZ_LDRT01000072.1"/>
</dbReference>
<gene>
    <name evidence="1" type="ORF">NS220_11230</name>
</gene>